<dbReference type="CDD" id="cd02440">
    <property type="entry name" value="AdoMet_MTases"/>
    <property type="match status" value="1"/>
</dbReference>
<dbReference type="PROSITE" id="PS00092">
    <property type="entry name" value="N6_MTASE"/>
    <property type="match status" value="1"/>
</dbReference>
<evidence type="ECO:0000256" key="1">
    <source>
        <dbReference type="ARBA" id="ARBA00022603"/>
    </source>
</evidence>
<reference evidence="3" key="1">
    <citation type="submission" date="2018-05" db="EMBL/GenBank/DDBJ databases">
        <authorList>
            <person name="Lanie J.A."/>
            <person name="Ng W.-L."/>
            <person name="Kazmierczak K.M."/>
            <person name="Andrzejewski T.M."/>
            <person name="Davidsen T.M."/>
            <person name="Wayne K.J."/>
            <person name="Tettelin H."/>
            <person name="Glass J.I."/>
            <person name="Rusch D."/>
            <person name="Podicherti R."/>
            <person name="Tsui H.-C.T."/>
            <person name="Winkler M.E."/>
        </authorList>
    </citation>
    <scope>NUCLEOTIDE SEQUENCE</scope>
</reference>
<dbReference type="Gene3D" id="3.40.50.150">
    <property type="entry name" value="Vaccinia Virus protein VP39"/>
    <property type="match status" value="1"/>
</dbReference>
<organism evidence="3">
    <name type="scientific">marine metagenome</name>
    <dbReference type="NCBI Taxonomy" id="408172"/>
    <lineage>
        <taxon>unclassified sequences</taxon>
        <taxon>metagenomes</taxon>
        <taxon>ecological metagenomes</taxon>
    </lineage>
</organism>
<dbReference type="InterPro" id="IPR004398">
    <property type="entry name" value="RNA_MeTrfase_RsmD"/>
</dbReference>
<dbReference type="AlphaFoldDB" id="A0A381MZP8"/>
<dbReference type="PANTHER" id="PTHR43542:SF1">
    <property type="entry name" value="METHYLTRANSFERASE"/>
    <property type="match status" value="1"/>
</dbReference>
<evidence type="ECO:0008006" key="4">
    <source>
        <dbReference type="Google" id="ProtNLM"/>
    </source>
</evidence>
<dbReference type="EMBL" id="UINC01000035">
    <property type="protein sequence ID" value="SUZ47812.1"/>
    <property type="molecule type" value="Genomic_DNA"/>
</dbReference>
<dbReference type="GO" id="GO:0003676">
    <property type="term" value="F:nucleic acid binding"/>
    <property type="evidence" value="ECO:0007669"/>
    <property type="project" value="InterPro"/>
</dbReference>
<keyword evidence="2" id="KW-0808">Transferase</keyword>
<dbReference type="GO" id="GO:0031167">
    <property type="term" value="P:rRNA methylation"/>
    <property type="evidence" value="ECO:0007669"/>
    <property type="project" value="InterPro"/>
</dbReference>
<name>A0A381MZP8_9ZZZZ</name>
<gene>
    <name evidence="3" type="ORF">METZ01_LOCUS666</name>
</gene>
<proteinExistence type="predicted"/>
<dbReference type="InterPro" id="IPR002052">
    <property type="entry name" value="DNA_methylase_N6_adenine_CS"/>
</dbReference>
<dbReference type="SUPFAM" id="SSF53335">
    <property type="entry name" value="S-adenosyl-L-methionine-dependent methyltransferases"/>
    <property type="match status" value="1"/>
</dbReference>
<sequence>MSAMGGHMDKITVLDLFSGSGALGLETLSRGASSAVFVEQDRGALRIVRANIELLDASDKCMVVEDDVFHYLDGNRKVFDVALADPPYGTAASVKLVSFFLQRPFARELWLEHRWGEELDTDDVARTRRYGDTAVTTFTT</sequence>
<dbReference type="PANTHER" id="PTHR43542">
    <property type="entry name" value="METHYLTRANSFERASE"/>
    <property type="match status" value="1"/>
</dbReference>
<evidence type="ECO:0000313" key="3">
    <source>
        <dbReference type="EMBL" id="SUZ47812.1"/>
    </source>
</evidence>
<keyword evidence="1" id="KW-0489">Methyltransferase</keyword>
<protein>
    <recommendedName>
        <fullName evidence="4">16S rRNA (Guanine(966)-N(2))-methyltransferase RsmD</fullName>
    </recommendedName>
</protein>
<dbReference type="GO" id="GO:0008168">
    <property type="term" value="F:methyltransferase activity"/>
    <property type="evidence" value="ECO:0007669"/>
    <property type="project" value="UniProtKB-KW"/>
</dbReference>
<accession>A0A381MZP8</accession>
<evidence type="ECO:0000256" key="2">
    <source>
        <dbReference type="ARBA" id="ARBA00022679"/>
    </source>
</evidence>
<dbReference type="Pfam" id="PF03602">
    <property type="entry name" value="Cons_hypoth95"/>
    <property type="match status" value="1"/>
</dbReference>
<dbReference type="InterPro" id="IPR029063">
    <property type="entry name" value="SAM-dependent_MTases_sf"/>
</dbReference>